<protein>
    <recommendedName>
        <fullName evidence="4">Yip1 domain-containing protein</fullName>
    </recommendedName>
</protein>
<reference evidence="2 3" key="1">
    <citation type="submission" date="2019-09" db="EMBL/GenBank/DDBJ databases">
        <title>Segnochrobactrum spirostomi gen. nov., sp. nov., isolated from the ciliate Spirostomum cf. yagiui and description of a novel family, Segnochrobactraceae fam. nov. within the order Rhizobiales of the class Alphaproteobacteria.</title>
        <authorList>
            <person name="Akter S."/>
            <person name="Shazib S.U.A."/>
            <person name="Shin M.K."/>
        </authorList>
    </citation>
    <scope>NUCLEOTIDE SEQUENCE [LARGE SCALE GENOMIC DNA]</scope>
    <source>
        <strain evidence="2 3">Sp-1</strain>
    </source>
</reference>
<evidence type="ECO:0000313" key="2">
    <source>
        <dbReference type="EMBL" id="MQT12605.1"/>
    </source>
</evidence>
<feature type="transmembrane region" description="Helical" evidence="1">
    <location>
        <begin position="170"/>
        <end position="191"/>
    </location>
</feature>
<evidence type="ECO:0008006" key="4">
    <source>
        <dbReference type="Google" id="ProtNLM"/>
    </source>
</evidence>
<keyword evidence="1" id="KW-0472">Membrane</keyword>
<name>A0A6A7Y1H0_9HYPH</name>
<dbReference type="EMBL" id="VWNA01000001">
    <property type="protein sequence ID" value="MQT12605.1"/>
    <property type="molecule type" value="Genomic_DNA"/>
</dbReference>
<dbReference type="RefSeq" id="WP_153479850.1">
    <property type="nucleotide sequence ID" value="NZ_VWNA01000001.1"/>
</dbReference>
<keyword evidence="1" id="KW-0812">Transmembrane</keyword>
<organism evidence="2 3">
    <name type="scientific">Segnochrobactrum spirostomi</name>
    <dbReference type="NCBI Taxonomy" id="2608987"/>
    <lineage>
        <taxon>Bacteria</taxon>
        <taxon>Pseudomonadati</taxon>
        <taxon>Pseudomonadota</taxon>
        <taxon>Alphaproteobacteria</taxon>
        <taxon>Hyphomicrobiales</taxon>
        <taxon>Segnochrobactraceae</taxon>
        <taxon>Segnochrobactrum</taxon>
    </lineage>
</organism>
<sequence>MRAYSEARRALQGALDILFGRPNALAAFDFSVEGFWGSFAAIVLLIPAFAVSTIGEAQLSIMLAEMPNGVFPWGPFVFTRAVALIVDWVTFPILLGLAAKPLGIGGRYAAFIIVRNWASVVSAAIYVIPEILLSFGLVGTDGWLLASLVALVGVLAYNYRVARLALGTPVAFSIGLVVLDFLVSIGVSTLIDRLIGP</sequence>
<dbReference type="AlphaFoldDB" id="A0A6A7Y1H0"/>
<comment type="caution">
    <text evidence="2">The sequence shown here is derived from an EMBL/GenBank/DDBJ whole genome shotgun (WGS) entry which is preliminary data.</text>
</comment>
<feature type="transmembrane region" description="Helical" evidence="1">
    <location>
        <begin position="134"/>
        <end position="158"/>
    </location>
</feature>
<feature type="transmembrane region" description="Helical" evidence="1">
    <location>
        <begin position="75"/>
        <end position="96"/>
    </location>
</feature>
<accession>A0A6A7Y1H0</accession>
<evidence type="ECO:0000256" key="1">
    <source>
        <dbReference type="SAM" id="Phobius"/>
    </source>
</evidence>
<keyword evidence="1" id="KW-1133">Transmembrane helix</keyword>
<feature type="transmembrane region" description="Helical" evidence="1">
    <location>
        <begin position="35"/>
        <end position="55"/>
    </location>
</feature>
<gene>
    <name evidence="2" type="ORF">F0357_08040</name>
</gene>
<proteinExistence type="predicted"/>
<dbReference type="Proteomes" id="UP000332515">
    <property type="component" value="Unassembled WGS sequence"/>
</dbReference>
<keyword evidence="3" id="KW-1185">Reference proteome</keyword>
<feature type="transmembrane region" description="Helical" evidence="1">
    <location>
        <begin position="108"/>
        <end position="128"/>
    </location>
</feature>
<evidence type="ECO:0000313" key="3">
    <source>
        <dbReference type="Proteomes" id="UP000332515"/>
    </source>
</evidence>